<accession>A0AAV5EFQ0</accession>
<dbReference type="EMBL" id="BQKI01000075">
    <property type="protein sequence ID" value="GJN21470.1"/>
    <property type="molecule type" value="Genomic_DNA"/>
</dbReference>
<feature type="compositionally biased region" description="Gly residues" evidence="1">
    <location>
        <begin position="170"/>
        <end position="197"/>
    </location>
</feature>
<comment type="caution">
    <text evidence="2">The sequence shown here is derived from an EMBL/GenBank/DDBJ whole genome shotgun (WGS) entry which is preliminary data.</text>
</comment>
<feature type="region of interest" description="Disordered" evidence="1">
    <location>
        <begin position="149"/>
        <end position="201"/>
    </location>
</feature>
<feature type="compositionally biased region" description="Basic and acidic residues" evidence="1">
    <location>
        <begin position="149"/>
        <end position="169"/>
    </location>
</feature>
<gene>
    <name evidence="2" type="primary">gb08948</name>
    <name evidence="2" type="ORF">PR202_gb08948</name>
</gene>
<name>A0AAV5EFQ0_ELECO</name>
<evidence type="ECO:0000313" key="2">
    <source>
        <dbReference type="EMBL" id="GJN21470.1"/>
    </source>
</evidence>
<protein>
    <submittedName>
        <fullName evidence="2">Uncharacterized protein</fullName>
    </submittedName>
</protein>
<reference evidence="2" key="1">
    <citation type="journal article" date="2018" name="DNA Res.">
        <title>Multiple hybrid de novo genome assembly of finger millet, an orphan allotetraploid crop.</title>
        <authorList>
            <person name="Hatakeyama M."/>
            <person name="Aluri S."/>
            <person name="Balachadran M.T."/>
            <person name="Sivarajan S.R."/>
            <person name="Patrignani A."/>
            <person name="Gruter S."/>
            <person name="Poveda L."/>
            <person name="Shimizu-Inatsugi R."/>
            <person name="Baeten J."/>
            <person name="Francoijs K.J."/>
            <person name="Nataraja K.N."/>
            <person name="Reddy Y.A.N."/>
            <person name="Phadnis S."/>
            <person name="Ravikumar R.L."/>
            <person name="Schlapbach R."/>
            <person name="Sreeman S.M."/>
            <person name="Shimizu K.K."/>
        </authorList>
    </citation>
    <scope>NUCLEOTIDE SEQUENCE</scope>
</reference>
<dbReference type="Proteomes" id="UP001054889">
    <property type="component" value="Unassembled WGS sequence"/>
</dbReference>
<evidence type="ECO:0000313" key="3">
    <source>
        <dbReference type="Proteomes" id="UP001054889"/>
    </source>
</evidence>
<dbReference type="AlphaFoldDB" id="A0AAV5EFQ0"/>
<sequence length="239" mass="25027">MDPYAAVAPDPRLRAVPPAVAVGADDAAVLVALLPRGRVTSSSRPRARRLGAAEAELVALMPGLRHLSVLSSMTRAVADVATARDAIRLLGPRPDHEVVDASRAVLAAAESNASEGRSRRRRRWRRAGRWCGWRRSTRRTAPCCADAEGKLERGVPDGDAREGHPRGEQGGRGGEGGVRGGSGRGGGAGAQGGGGGEARWSGCASPIRQLRLLPEPVGRIRGLLALDVSRNQLKVRASS</sequence>
<proteinExistence type="predicted"/>
<keyword evidence="3" id="KW-1185">Reference proteome</keyword>
<evidence type="ECO:0000256" key="1">
    <source>
        <dbReference type="SAM" id="MobiDB-lite"/>
    </source>
</evidence>
<reference evidence="2" key="2">
    <citation type="submission" date="2021-12" db="EMBL/GenBank/DDBJ databases">
        <title>Resequencing data analysis of finger millet.</title>
        <authorList>
            <person name="Hatakeyama M."/>
            <person name="Aluri S."/>
            <person name="Balachadran M.T."/>
            <person name="Sivarajan S.R."/>
            <person name="Poveda L."/>
            <person name="Shimizu-Inatsugi R."/>
            <person name="Schlapbach R."/>
            <person name="Sreeman S.M."/>
            <person name="Shimizu K.K."/>
        </authorList>
    </citation>
    <scope>NUCLEOTIDE SEQUENCE</scope>
</reference>
<organism evidence="2 3">
    <name type="scientific">Eleusine coracana subsp. coracana</name>
    <dbReference type="NCBI Taxonomy" id="191504"/>
    <lineage>
        <taxon>Eukaryota</taxon>
        <taxon>Viridiplantae</taxon>
        <taxon>Streptophyta</taxon>
        <taxon>Embryophyta</taxon>
        <taxon>Tracheophyta</taxon>
        <taxon>Spermatophyta</taxon>
        <taxon>Magnoliopsida</taxon>
        <taxon>Liliopsida</taxon>
        <taxon>Poales</taxon>
        <taxon>Poaceae</taxon>
        <taxon>PACMAD clade</taxon>
        <taxon>Chloridoideae</taxon>
        <taxon>Cynodonteae</taxon>
        <taxon>Eleusininae</taxon>
        <taxon>Eleusine</taxon>
    </lineage>
</organism>